<accession>A0ACC2RPG2</accession>
<name>A0ACC2RPG2_9FUNG</name>
<comment type="caution">
    <text evidence="1">The sequence shown here is derived from an EMBL/GenBank/DDBJ whole genome shotgun (WGS) entry which is preliminary data.</text>
</comment>
<protein>
    <submittedName>
        <fullName evidence="1">Uncharacterized protein</fullName>
    </submittedName>
</protein>
<dbReference type="Proteomes" id="UP001165960">
    <property type="component" value="Unassembled WGS sequence"/>
</dbReference>
<organism evidence="1 2">
    <name type="scientific">Entomophthora muscae</name>
    <dbReference type="NCBI Taxonomy" id="34485"/>
    <lineage>
        <taxon>Eukaryota</taxon>
        <taxon>Fungi</taxon>
        <taxon>Fungi incertae sedis</taxon>
        <taxon>Zoopagomycota</taxon>
        <taxon>Entomophthoromycotina</taxon>
        <taxon>Entomophthoromycetes</taxon>
        <taxon>Entomophthorales</taxon>
        <taxon>Entomophthoraceae</taxon>
        <taxon>Entomophthora</taxon>
    </lineage>
</organism>
<proteinExistence type="predicted"/>
<sequence>MNYLISAAVLTACLRIKGYQQKLGTFGPFPEGLGCNYHYEPKQLNSSHTGSCEPLVLPHFTISIEVYTSLYYMMTYFAGSFWRYNLHAKVFWWLITIYPTITALTGFQFYTLQPYLLQLVPVITGLPVRIDNYSSLETRAQELESNPKPRFLWAAKPGDCGTAHLHFPGVEPPQAETKHIDPQGRKSQTKGIITLNGGLITAPNGGTELATNSLVNLKSMPTTNQEQTQEGGMGLQPGPMTLAPEQDNQAANSRFWTNERTPGPSAILPPFDPSTQFPRPWHSQCLDQPPMKNVRFGGGTI</sequence>
<gene>
    <name evidence="1" type="ORF">DSO57_1039142</name>
</gene>
<dbReference type="EMBL" id="QTSX02006983">
    <property type="protein sequence ID" value="KAJ9051936.1"/>
    <property type="molecule type" value="Genomic_DNA"/>
</dbReference>
<keyword evidence="2" id="KW-1185">Reference proteome</keyword>
<evidence type="ECO:0000313" key="2">
    <source>
        <dbReference type="Proteomes" id="UP001165960"/>
    </source>
</evidence>
<evidence type="ECO:0000313" key="1">
    <source>
        <dbReference type="EMBL" id="KAJ9051936.1"/>
    </source>
</evidence>
<reference evidence="1" key="1">
    <citation type="submission" date="2022-04" db="EMBL/GenBank/DDBJ databases">
        <title>Genome of the entomopathogenic fungus Entomophthora muscae.</title>
        <authorList>
            <person name="Elya C."/>
            <person name="Lovett B.R."/>
            <person name="Lee E."/>
            <person name="Macias A.M."/>
            <person name="Hajek A.E."/>
            <person name="De Bivort B.L."/>
            <person name="Kasson M.T."/>
            <person name="De Fine Licht H.H."/>
            <person name="Stajich J.E."/>
        </authorList>
    </citation>
    <scope>NUCLEOTIDE SEQUENCE</scope>
    <source>
        <strain evidence="1">Berkeley</strain>
    </source>
</reference>